<organism evidence="1 2">
    <name type="scientific">Sporosarcina newyorkensis</name>
    <dbReference type="NCBI Taxonomy" id="759851"/>
    <lineage>
        <taxon>Bacteria</taxon>
        <taxon>Bacillati</taxon>
        <taxon>Bacillota</taxon>
        <taxon>Bacilli</taxon>
        <taxon>Bacillales</taxon>
        <taxon>Caryophanaceae</taxon>
        <taxon>Sporosarcina</taxon>
    </lineage>
</organism>
<name>A0A1T4YTD6_9BACL</name>
<keyword evidence="2" id="KW-1185">Reference proteome</keyword>
<protein>
    <submittedName>
        <fullName evidence="1">Uncharacterized protein</fullName>
    </submittedName>
</protein>
<dbReference type="Proteomes" id="UP000190042">
    <property type="component" value="Unassembled WGS sequence"/>
</dbReference>
<gene>
    <name evidence="1" type="ORF">SAMN04244570_3529</name>
</gene>
<evidence type="ECO:0000313" key="1">
    <source>
        <dbReference type="EMBL" id="SKB05022.1"/>
    </source>
</evidence>
<proteinExistence type="predicted"/>
<sequence length="56" mass="6730">MTSAKQLVRHIVVQRQGLRELEEKLYKLQAECVHEYIETSTHRECEKCQKVESIHY</sequence>
<reference evidence="2" key="1">
    <citation type="submission" date="2017-02" db="EMBL/GenBank/DDBJ databases">
        <authorList>
            <person name="Varghese N."/>
            <person name="Submissions S."/>
        </authorList>
    </citation>
    <scope>NUCLEOTIDE SEQUENCE [LARGE SCALE GENOMIC DNA]</scope>
    <source>
        <strain evidence="2">DSM 23966</strain>
    </source>
</reference>
<dbReference type="EMBL" id="FUYJ01000009">
    <property type="protein sequence ID" value="SKB05022.1"/>
    <property type="molecule type" value="Genomic_DNA"/>
</dbReference>
<dbReference type="RefSeq" id="WP_176132602.1">
    <property type="nucleotide sequence ID" value="NZ_FUYJ01000009.1"/>
</dbReference>
<evidence type="ECO:0000313" key="2">
    <source>
        <dbReference type="Proteomes" id="UP000190042"/>
    </source>
</evidence>
<accession>A0A1T4YTD6</accession>
<dbReference type="AlphaFoldDB" id="A0A1T4YTD6"/>